<gene>
    <name evidence="3" type="ORF">SAMN06297358_1013</name>
</gene>
<dbReference type="AlphaFoldDB" id="A0A285ZU08"/>
<dbReference type="InterPro" id="IPR002931">
    <property type="entry name" value="Transglutaminase-like"/>
</dbReference>
<evidence type="ECO:0000313" key="3">
    <source>
        <dbReference type="EMBL" id="SOD13108.1"/>
    </source>
</evidence>
<dbReference type="OrthoDB" id="98874at2"/>
<name>A0A285ZU08_9SPHI</name>
<dbReference type="EMBL" id="OCMT01000001">
    <property type="protein sequence ID" value="SOD13108.1"/>
    <property type="molecule type" value="Genomic_DNA"/>
</dbReference>
<evidence type="ECO:0000259" key="2">
    <source>
        <dbReference type="Pfam" id="PF01841"/>
    </source>
</evidence>
<sequence length="658" mass="75416">MRKTLFIFLLLIPFFANSQDFEFGKITNEELSFDRNKIDSNANAVFLNEQGNSRLSFDSETGRMKLVFNYHARIKLFNKEGFDAANIIIPIYKNGSGNDDQEYLSGLKASTFNVKNGVLEESEMSNKALFNEEKSKYITLAKFTFPNIREHSIIEYQYTIESPYLFNFRTWNFQSDIPKLNSTYVAYIPANYKYNVTLRGFYKLSDNKAELSSGCLRIAGKDMDCSKLTYNMKDVPAFLEEDYMTAPSNYKSAIYFELEEVHYLTGSTQKYTKSWRDIDYELTSNKDFGGQMKRKDVFKTIVPNLIAGHTDELQKAKAIFEYIKKQIKWNNYYGKYSETSVKEVIEKRSGNVADINFALISALSAANFDVEAVMLSTRDNGTVNKLYPIISDFNYVVAKVNIGEKSYLLDASEPLAPFGLLPLRCINDQGRVINLKKPSYWIDMKAAKRSSSTHSLIGKLTEDGKIIGTITTVGSGFNALNTRKEIKKYSSIDEYVEKLDERLTNIKIKDFKISNLDSVENALVEAYQVEFTIGNAGQNDNHFNPFFINPIRRNPFKLNERNYPVDLGSASEERIAISITLPDNFKLKEQPKDVSIALPNLGGRYLLQTNLLDKNLTVNQQLLFSKAIYTSEEYHYLKEFYNQIIQVQKMDVLFSKSN</sequence>
<feature type="signal peptide" evidence="1">
    <location>
        <begin position="1"/>
        <end position="18"/>
    </location>
</feature>
<dbReference type="Pfam" id="PF01841">
    <property type="entry name" value="Transglut_core"/>
    <property type="match status" value="1"/>
</dbReference>
<protein>
    <recommendedName>
        <fullName evidence="2">Transglutaminase-like domain-containing protein</fullName>
    </recommendedName>
</protein>
<evidence type="ECO:0000313" key="4">
    <source>
        <dbReference type="Proteomes" id="UP000219281"/>
    </source>
</evidence>
<accession>A0A285ZU08</accession>
<evidence type="ECO:0000256" key="1">
    <source>
        <dbReference type="SAM" id="SignalP"/>
    </source>
</evidence>
<feature type="chain" id="PRO_5012696249" description="Transglutaminase-like domain-containing protein" evidence="1">
    <location>
        <begin position="19"/>
        <end position="658"/>
    </location>
</feature>
<dbReference type="Proteomes" id="UP000219281">
    <property type="component" value="Unassembled WGS sequence"/>
</dbReference>
<dbReference type="RefSeq" id="WP_097129359.1">
    <property type="nucleotide sequence ID" value="NZ_OCMT01000001.1"/>
</dbReference>
<organism evidence="3 4">
    <name type="scientific">Pedobacter xixiisoli</name>
    <dbReference type="NCBI Taxonomy" id="1476464"/>
    <lineage>
        <taxon>Bacteria</taxon>
        <taxon>Pseudomonadati</taxon>
        <taxon>Bacteroidota</taxon>
        <taxon>Sphingobacteriia</taxon>
        <taxon>Sphingobacteriales</taxon>
        <taxon>Sphingobacteriaceae</taxon>
        <taxon>Pedobacter</taxon>
    </lineage>
</organism>
<keyword evidence="4" id="KW-1185">Reference proteome</keyword>
<proteinExistence type="predicted"/>
<feature type="domain" description="Transglutaminase-like" evidence="2">
    <location>
        <begin position="300"/>
        <end position="382"/>
    </location>
</feature>
<keyword evidence="1" id="KW-0732">Signal</keyword>
<dbReference type="Gene3D" id="2.60.40.3140">
    <property type="match status" value="1"/>
</dbReference>
<dbReference type="Gene3D" id="2.60.120.1130">
    <property type="match status" value="1"/>
</dbReference>
<dbReference type="Gene3D" id="3.10.620.30">
    <property type="match status" value="1"/>
</dbReference>
<reference evidence="4" key="1">
    <citation type="submission" date="2017-09" db="EMBL/GenBank/DDBJ databases">
        <authorList>
            <person name="Varghese N."/>
            <person name="Submissions S."/>
        </authorList>
    </citation>
    <scope>NUCLEOTIDE SEQUENCE [LARGE SCALE GENOMIC DNA]</scope>
    <source>
        <strain evidence="4">CGMCC 1.12803</strain>
    </source>
</reference>